<dbReference type="Pfam" id="PF04362">
    <property type="entry name" value="Iron_traffic"/>
    <property type="match status" value="1"/>
</dbReference>
<dbReference type="NCBIfam" id="NF003817">
    <property type="entry name" value="PRK05408.1"/>
    <property type="match status" value="1"/>
</dbReference>
<evidence type="ECO:0000313" key="7">
    <source>
        <dbReference type="Proteomes" id="UP000175707"/>
    </source>
</evidence>
<keyword evidence="1 5" id="KW-0408">Iron</keyword>
<dbReference type="Gene3D" id="1.10.3880.10">
    <property type="entry name" value="Fe(II) trafficking protein YggX"/>
    <property type="match status" value="1"/>
</dbReference>
<dbReference type="GO" id="GO:0034599">
    <property type="term" value="P:cellular response to oxidative stress"/>
    <property type="evidence" value="ECO:0007669"/>
    <property type="project" value="TreeGrafter"/>
</dbReference>
<dbReference type="PATRIC" id="fig|33059.14.peg.1361"/>
<dbReference type="Proteomes" id="UP000175707">
    <property type="component" value="Unassembled WGS sequence"/>
</dbReference>
<evidence type="ECO:0000256" key="1">
    <source>
        <dbReference type="ARBA" id="ARBA00023004"/>
    </source>
</evidence>
<dbReference type="PANTHER" id="PTHR36965:SF1">
    <property type="entry name" value="FE(2+)-TRAFFICKING PROTEIN-RELATED"/>
    <property type="match status" value="1"/>
</dbReference>
<dbReference type="PIRSF" id="PIRSF029827">
    <property type="entry name" value="Fe_traffic_YggX"/>
    <property type="match status" value="1"/>
</dbReference>
<sequence>MTRMVHCVKLGREAEGLDRPPYPGPLGARIYREVSKEAWADWLKHQTMLINEYRLSPIDPKSRSFLEKQMEAYFFGEGAQAPEGYVPPEQ</sequence>
<protein>
    <recommendedName>
        <fullName evidence="4 5">Probable Fe(2+)-trafficking protein</fullName>
    </recommendedName>
</protein>
<dbReference type="PANTHER" id="PTHR36965">
    <property type="entry name" value="FE(2+)-TRAFFICKING PROTEIN-RELATED"/>
    <property type="match status" value="1"/>
</dbReference>
<dbReference type="GO" id="GO:0005506">
    <property type="term" value="F:iron ion binding"/>
    <property type="evidence" value="ECO:0007669"/>
    <property type="project" value="UniProtKB-UniRule"/>
</dbReference>
<proteinExistence type="inferred from homology"/>
<dbReference type="GO" id="GO:0005829">
    <property type="term" value="C:cytosol"/>
    <property type="evidence" value="ECO:0007669"/>
    <property type="project" value="TreeGrafter"/>
</dbReference>
<reference evidence="6 7" key="1">
    <citation type="submission" date="2016-06" db="EMBL/GenBank/DDBJ databases">
        <title>Gene turnover analysis identifies the evolutionary adaptation of the extremophile Acidithiobacillus caldus.</title>
        <authorList>
            <person name="Zhang X."/>
        </authorList>
    </citation>
    <scope>NUCLEOTIDE SEQUENCE [LARGE SCALE GENOMIC DNA]</scope>
    <source>
        <strain evidence="6 7">S1</strain>
    </source>
</reference>
<dbReference type="InterPro" id="IPR036766">
    <property type="entry name" value="Fe_traffick_prot_YggX_sf"/>
</dbReference>
<organism evidence="6 7">
    <name type="scientific">Acidithiobacillus caldus</name>
    <dbReference type="NCBI Taxonomy" id="33059"/>
    <lineage>
        <taxon>Bacteria</taxon>
        <taxon>Pseudomonadati</taxon>
        <taxon>Pseudomonadota</taxon>
        <taxon>Acidithiobacillia</taxon>
        <taxon>Acidithiobacillales</taxon>
        <taxon>Acidithiobacillaceae</taxon>
        <taxon>Acidithiobacillus</taxon>
    </lineage>
</organism>
<evidence type="ECO:0000256" key="5">
    <source>
        <dbReference type="HAMAP-Rule" id="MF_00686"/>
    </source>
</evidence>
<accession>A0A1E7YTP7</accession>
<comment type="caution">
    <text evidence="6">The sequence shown here is derived from an EMBL/GenBank/DDBJ whole genome shotgun (WGS) entry which is preliminary data.</text>
</comment>
<evidence type="ECO:0000256" key="3">
    <source>
        <dbReference type="ARBA" id="ARBA00061679"/>
    </source>
</evidence>
<dbReference type="EMBL" id="LZYH01000754">
    <property type="protein sequence ID" value="OFC54125.1"/>
    <property type="molecule type" value="Genomic_DNA"/>
</dbReference>
<name>A0A1E7YTP7_9PROT</name>
<evidence type="ECO:0000256" key="2">
    <source>
        <dbReference type="ARBA" id="ARBA00053793"/>
    </source>
</evidence>
<dbReference type="GeneID" id="92930447"/>
<dbReference type="FunFam" id="1.10.3880.10:FF:000001">
    <property type="entry name" value="Probable Fe(2+)-trafficking protein"/>
    <property type="match status" value="1"/>
</dbReference>
<evidence type="ECO:0000313" key="6">
    <source>
        <dbReference type="EMBL" id="OFC54125.1"/>
    </source>
</evidence>
<dbReference type="InterPro" id="IPR007457">
    <property type="entry name" value="Fe_traffick_prot_YggX"/>
</dbReference>
<comment type="function">
    <text evidence="2">Could be a mediator in iron transactions between iron acquisition and iron-requiring processes, such as synthesis and/or repair of Fe-S clusters in biosynthetic enzymes. Necessary to maintain high levels of aconitase under oxidative stress.</text>
</comment>
<gene>
    <name evidence="6" type="ORF">BAE30_11645</name>
</gene>
<dbReference type="AlphaFoldDB" id="A0A1E7YTP7"/>
<dbReference type="RefSeq" id="WP_041635760.1">
    <property type="nucleotide sequence ID" value="NZ_CP026328.2"/>
</dbReference>
<comment type="similarity">
    <text evidence="3 5">Belongs to the Fe(2+)-trafficking protein family.</text>
</comment>
<evidence type="ECO:0000256" key="4">
    <source>
        <dbReference type="ARBA" id="ARBA00070403"/>
    </source>
</evidence>
<dbReference type="SUPFAM" id="SSF111148">
    <property type="entry name" value="YggX-like"/>
    <property type="match status" value="1"/>
</dbReference>
<dbReference type="HAMAP" id="MF_00686">
    <property type="entry name" value="Fe_traffic_YggX"/>
    <property type="match status" value="1"/>
</dbReference>